<dbReference type="OrthoDB" id="153074at2759"/>
<accession>A0A165E271</accession>
<keyword evidence="3" id="KW-0560">Oxidoreductase</keyword>
<dbReference type="InterPro" id="IPR036291">
    <property type="entry name" value="NAD(P)-bd_dom_sf"/>
</dbReference>
<evidence type="ECO:0000256" key="3">
    <source>
        <dbReference type="ARBA" id="ARBA00023002"/>
    </source>
</evidence>
<dbReference type="PROSITE" id="PS00061">
    <property type="entry name" value="ADH_SHORT"/>
    <property type="match status" value="1"/>
</dbReference>
<protein>
    <submittedName>
        <fullName evidence="4">NAD(P)-binding protein</fullName>
    </submittedName>
</protein>
<name>A0A165E271_EXIGL</name>
<dbReference type="PRINTS" id="PR00081">
    <property type="entry name" value="GDHRDH"/>
</dbReference>
<dbReference type="AlphaFoldDB" id="A0A165E271"/>
<keyword evidence="2" id="KW-0521">NADP</keyword>
<evidence type="ECO:0000313" key="5">
    <source>
        <dbReference type="Proteomes" id="UP000077266"/>
    </source>
</evidence>
<dbReference type="Pfam" id="PF00106">
    <property type="entry name" value="adh_short"/>
    <property type="match status" value="1"/>
</dbReference>
<proteinExistence type="inferred from homology"/>
<dbReference type="GO" id="GO:0016616">
    <property type="term" value="F:oxidoreductase activity, acting on the CH-OH group of donors, NAD or NADP as acceptor"/>
    <property type="evidence" value="ECO:0007669"/>
    <property type="project" value="UniProtKB-ARBA"/>
</dbReference>
<keyword evidence="5" id="KW-1185">Reference proteome</keyword>
<dbReference type="InterPro" id="IPR002347">
    <property type="entry name" value="SDR_fam"/>
</dbReference>
<evidence type="ECO:0000313" key="4">
    <source>
        <dbReference type="EMBL" id="KZV85905.1"/>
    </source>
</evidence>
<organism evidence="4 5">
    <name type="scientific">Exidia glandulosa HHB12029</name>
    <dbReference type="NCBI Taxonomy" id="1314781"/>
    <lineage>
        <taxon>Eukaryota</taxon>
        <taxon>Fungi</taxon>
        <taxon>Dikarya</taxon>
        <taxon>Basidiomycota</taxon>
        <taxon>Agaricomycotina</taxon>
        <taxon>Agaricomycetes</taxon>
        <taxon>Auriculariales</taxon>
        <taxon>Exidiaceae</taxon>
        <taxon>Exidia</taxon>
    </lineage>
</organism>
<dbReference type="PANTHER" id="PTHR43008:SF8">
    <property type="entry name" value="BENZIL REDUCTASE ((S)-BENZOIN FORMING) IRC24"/>
    <property type="match status" value="1"/>
</dbReference>
<dbReference type="EMBL" id="KV426172">
    <property type="protein sequence ID" value="KZV85905.1"/>
    <property type="molecule type" value="Genomic_DNA"/>
</dbReference>
<evidence type="ECO:0000256" key="2">
    <source>
        <dbReference type="ARBA" id="ARBA00022857"/>
    </source>
</evidence>
<gene>
    <name evidence="4" type="ORF">EXIGLDRAFT_775098</name>
</gene>
<dbReference type="GO" id="GO:0050664">
    <property type="term" value="F:oxidoreductase activity, acting on NAD(P)H, oxygen as acceptor"/>
    <property type="evidence" value="ECO:0007669"/>
    <property type="project" value="TreeGrafter"/>
</dbReference>
<evidence type="ECO:0000256" key="1">
    <source>
        <dbReference type="ARBA" id="ARBA00006484"/>
    </source>
</evidence>
<comment type="similarity">
    <text evidence="1">Belongs to the short-chain dehydrogenases/reductases (SDR) family.</text>
</comment>
<sequence length="238" mass="24992">MSPTVLVTGASRGIGLAAAEALLQDGATVIAVQRSVTDGLKTLEKKFPGKLHIVKGDLTADIAAALNVTPSLDVVILNAAVNLPLGRLSQIAIQDVRNIYDVNVFGVIKFMQAALPKLRESKGKAILVSSAAGEFGLQGIGGYSSSKAALNQVSRTFAAEEPDVTVIAFHPGGVKTEMAEVTAQEAPKHMDAATAARILDDLVEPEVPGSGLRNLALRAPKEYSGKYLYYNDPLVTDL</sequence>
<dbReference type="InterPro" id="IPR020904">
    <property type="entry name" value="Sc_DH/Rdtase_CS"/>
</dbReference>
<dbReference type="InParanoid" id="A0A165E271"/>
<dbReference type="Proteomes" id="UP000077266">
    <property type="component" value="Unassembled WGS sequence"/>
</dbReference>
<reference evidence="4 5" key="1">
    <citation type="journal article" date="2016" name="Mol. Biol. Evol.">
        <title>Comparative Genomics of Early-Diverging Mushroom-Forming Fungi Provides Insights into the Origins of Lignocellulose Decay Capabilities.</title>
        <authorList>
            <person name="Nagy L.G."/>
            <person name="Riley R."/>
            <person name="Tritt A."/>
            <person name="Adam C."/>
            <person name="Daum C."/>
            <person name="Floudas D."/>
            <person name="Sun H."/>
            <person name="Yadav J.S."/>
            <person name="Pangilinan J."/>
            <person name="Larsson K.H."/>
            <person name="Matsuura K."/>
            <person name="Barry K."/>
            <person name="Labutti K."/>
            <person name="Kuo R."/>
            <person name="Ohm R.A."/>
            <person name="Bhattacharya S.S."/>
            <person name="Shirouzu T."/>
            <person name="Yoshinaga Y."/>
            <person name="Martin F.M."/>
            <person name="Grigoriev I.V."/>
            <person name="Hibbett D.S."/>
        </authorList>
    </citation>
    <scope>NUCLEOTIDE SEQUENCE [LARGE SCALE GENOMIC DNA]</scope>
    <source>
        <strain evidence="4 5">HHB12029</strain>
    </source>
</reference>
<dbReference type="Gene3D" id="3.40.50.720">
    <property type="entry name" value="NAD(P)-binding Rossmann-like Domain"/>
    <property type="match status" value="1"/>
</dbReference>
<dbReference type="STRING" id="1314781.A0A165E271"/>
<dbReference type="SUPFAM" id="SSF51735">
    <property type="entry name" value="NAD(P)-binding Rossmann-fold domains"/>
    <property type="match status" value="1"/>
</dbReference>
<dbReference type="PANTHER" id="PTHR43008">
    <property type="entry name" value="BENZIL REDUCTASE"/>
    <property type="match status" value="1"/>
</dbReference>